<feature type="domain" description="Ionotropic glutamate receptor C-terminal" evidence="3">
    <location>
        <begin position="35"/>
        <end position="260"/>
    </location>
</feature>
<accession>A0ABD5V527</accession>
<dbReference type="EMBL" id="JBHSXQ010000003">
    <property type="protein sequence ID" value="MFC6905901.1"/>
    <property type="molecule type" value="Genomic_DNA"/>
</dbReference>
<evidence type="ECO:0000313" key="5">
    <source>
        <dbReference type="Proteomes" id="UP001596312"/>
    </source>
</evidence>
<dbReference type="PANTHER" id="PTHR35936:SF17">
    <property type="entry name" value="ARGININE-BINDING EXTRACELLULAR PROTEIN ARTP"/>
    <property type="match status" value="1"/>
</dbReference>
<dbReference type="InterPro" id="IPR001638">
    <property type="entry name" value="Solute-binding_3/MltF_N"/>
</dbReference>
<dbReference type="RefSeq" id="WP_340604432.1">
    <property type="nucleotide sequence ID" value="NZ_JBBMXV010000003.1"/>
</dbReference>
<dbReference type="PROSITE" id="PS51257">
    <property type="entry name" value="PROKAR_LIPOPROTEIN"/>
    <property type="match status" value="1"/>
</dbReference>
<dbReference type="Pfam" id="PF00497">
    <property type="entry name" value="SBP_bac_3"/>
    <property type="match status" value="1"/>
</dbReference>
<proteinExistence type="predicted"/>
<reference evidence="4 5" key="1">
    <citation type="journal article" date="2019" name="Int. J. Syst. Evol. Microbiol.">
        <title>The Global Catalogue of Microorganisms (GCM) 10K type strain sequencing project: providing services to taxonomists for standard genome sequencing and annotation.</title>
        <authorList>
            <consortium name="The Broad Institute Genomics Platform"/>
            <consortium name="The Broad Institute Genome Sequencing Center for Infectious Disease"/>
            <person name="Wu L."/>
            <person name="Ma J."/>
        </authorList>
    </citation>
    <scope>NUCLEOTIDE SEQUENCE [LARGE SCALE GENOMIC DNA]</scope>
    <source>
        <strain evidence="4 5">CGMCC 1.3240</strain>
    </source>
</reference>
<evidence type="ECO:0000313" key="4">
    <source>
        <dbReference type="EMBL" id="MFC6905901.1"/>
    </source>
</evidence>
<dbReference type="CDD" id="cd13624">
    <property type="entry name" value="PBP2_Arg_Lys_His"/>
    <property type="match status" value="1"/>
</dbReference>
<dbReference type="PANTHER" id="PTHR35936">
    <property type="entry name" value="MEMBRANE-BOUND LYTIC MUREIN TRANSGLYCOSYLASE F"/>
    <property type="match status" value="1"/>
</dbReference>
<keyword evidence="5" id="KW-1185">Reference proteome</keyword>
<keyword evidence="1" id="KW-0732">Signal</keyword>
<dbReference type="SUPFAM" id="SSF53850">
    <property type="entry name" value="Periplasmic binding protein-like II"/>
    <property type="match status" value="1"/>
</dbReference>
<sequence length="260" mass="28306">MRRRTYLKLGGGAAIGASLGGCLDSVTGGGDDDSEIVAGTAPGFPPFEMNEGGELVGFDIDLLEAVVEETDYTLADDWEEFEFESLIPALENDNIDVIAAAMTIDPEREETIAFSDPYYEANQSVLVREDEDVDWETIEDLEGVTVGAQSGTTGEAVVEDELIEAGLIDDGDYNTYDNYVLGVEDLENGNVDAIVLDVPVAETFANDRAVEVAFTYETGEEYGFGLRQDEEELQSALNEGLATVQEDGRYEELVDEWFGN</sequence>
<evidence type="ECO:0000256" key="1">
    <source>
        <dbReference type="ARBA" id="ARBA00022729"/>
    </source>
</evidence>
<comment type="caution">
    <text evidence="4">The sequence shown here is derived from an EMBL/GenBank/DDBJ whole genome shotgun (WGS) entry which is preliminary data.</text>
</comment>
<organism evidence="4 5">
    <name type="scientific">Halalkalicoccus tibetensis</name>
    <dbReference type="NCBI Taxonomy" id="175632"/>
    <lineage>
        <taxon>Archaea</taxon>
        <taxon>Methanobacteriati</taxon>
        <taxon>Methanobacteriota</taxon>
        <taxon>Stenosarchaea group</taxon>
        <taxon>Halobacteria</taxon>
        <taxon>Halobacteriales</taxon>
        <taxon>Halococcaceae</taxon>
        <taxon>Halalkalicoccus</taxon>
    </lineage>
</organism>
<dbReference type="Proteomes" id="UP001596312">
    <property type="component" value="Unassembled WGS sequence"/>
</dbReference>
<feature type="domain" description="Solute-binding protein family 3/N-terminal" evidence="2">
    <location>
        <begin position="35"/>
        <end position="260"/>
    </location>
</feature>
<protein>
    <submittedName>
        <fullName evidence="4">Basic amino acid ABC transporter substrate-binding protein</fullName>
    </submittedName>
</protein>
<evidence type="ECO:0000259" key="3">
    <source>
        <dbReference type="SMART" id="SM00079"/>
    </source>
</evidence>
<dbReference type="InterPro" id="IPR001320">
    <property type="entry name" value="Iontro_rcpt_C"/>
</dbReference>
<dbReference type="SMART" id="SM00062">
    <property type="entry name" value="PBPb"/>
    <property type="match status" value="1"/>
</dbReference>
<dbReference type="Gene3D" id="3.40.190.10">
    <property type="entry name" value="Periplasmic binding protein-like II"/>
    <property type="match status" value="2"/>
</dbReference>
<gene>
    <name evidence="4" type="ORF">ACFQGH_11935</name>
</gene>
<dbReference type="SMART" id="SM00079">
    <property type="entry name" value="PBPe"/>
    <property type="match status" value="1"/>
</dbReference>
<dbReference type="AlphaFoldDB" id="A0ABD5V527"/>
<evidence type="ECO:0000259" key="2">
    <source>
        <dbReference type="SMART" id="SM00062"/>
    </source>
</evidence>
<name>A0ABD5V527_9EURY</name>